<evidence type="ECO:0000313" key="1">
    <source>
        <dbReference type="EMBL" id="EWZ28862.1"/>
    </source>
</evidence>
<organism evidence="1">
    <name type="scientific">Fusarium oxysporum Fo47</name>
    <dbReference type="NCBI Taxonomy" id="660027"/>
    <lineage>
        <taxon>Eukaryota</taxon>
        <taxon>Fungi</taxon>
        <taxon>Dikarya</taxon>
        <taxon>Ascomycota</taxon>
        <taxon>Pezizomycotina</taxon>
        <taxon>Sordariomycetes</taxon>
        <taxon>Hypocreomycetidae</taxon>
        <taxon>Hypocreales</taxon>
        <taxon>Nectriaceae</taxon>
        <taxon>Fusarium</taxon>
        <taxon>Fusarium oxysporum species complex</taxon>
    </lineage>
</organism>
<accession>W9J9X8</accession>
<gene>
    <name evidence="1" type="ORF">FOZG_17424</name>
</gene>
<dbReference type="Gene3D" id="2.115.10.20">
    <property type="entry name" value="Glycosyl hydrolase domain, family 43"/>
    <property type="match status" value="1"/>
</dbReference>
<name>W9J9X8_FUSOX</name>
<dbReference type="VEuPathDB" id="FungiDB:FOZG_17424"/>
<reference evidence="1" key="1">
    <citation type="submission" date="2011-06" db="EMBL/GenBank/DDBJ databases">
        <title>The Genome Sequence of Fusarium oxysporum Fo47.</title>
        <authorList>
            <consortium name="The Broad Institute Genome Sequencing Platform"/>
            <person name="Ma L.-J."/>
            <person name="Gale L.R."/>
            <person name="Schwartz D.C."/>
            <person name="Zhou S."/>
            <person name="Corby-Kistler H."/>
            <person name="Young S.K."/>
            <person name="Zeng Q."/>
            <person name="Gargeya S."/>
            <person name="Fitzgerald M."/>
            <person name="Haas B."/>
            <person name="Abouelleil A."/>
            <person name="Alvarado L."/>
            <person name="Arachchi H.M."/>
            <person name="Berlin A."/>
            <person name="Brown A."/>
            <person name="Chapman S.B."/>
            <person name="Chen Z."/>
            <person name="Dunbar C."/>
            <person name="Freedman E."/>
            <person name="Gearin G."/>
            <person name="Gellesch M."/>
            <person name="Goldberg J."/>
            <person name="Griggs A."/>
            <person name="Gujja S."/>
            <person name="Heiman D."/>
            <person name="Howarth C."/>
            <person name="Larson L."/>
            <person name="Lui A."/>
            <person name="MacDonald P.J.P."/>
            <person name="Mehta T."/>
            <person name="Montmayeur A."/>
            <person name="Murphy C."/>
            <person name="Neiman D."/>
            <person name="Pearson M."/>
            <person name="Priest M."/>
            <person name="Roberts A."/>
            <person name="Saif S."/>
            <person name="Shea T."/>
            <person name="Shenoy N."/>
            <person name="Sisk P."/>
            <person name="Stolte C."/>
            <person name="Sykes S."/>
            <person name="Wortman J."/>
            <person name="Nusbaum C."/>
            <person name="Birren B."/>
        </authorList>
    </citation>
    <scope>NUCLEOTIDE SEQUENCE [LARGE SCALE GENOMIC DNA]</scope>
    <source>
        <strain evidence="1">Fo47</strain>
    </source>
</reference>
<proteinExistence type="predicted"/>
<dbReference type="SUPFAM" id="SSF75005">
    <property type="entry name" value="Arabinanase/levansucrase/invertase"/>
    <property type="match status" value="1"/>
</dbReference>
<dbReference type="Proteomes" id="UP000030766">
    <property type="component" value="Unassembled WGS sequence"/>
</dbReference>
<dbReference type="EMBL" id="JH717918">
    <property type="protein sequence ID" value="EWZ28862.1"/>
    <property type="molecule type" value="Genomic_DNA"/>
</dbReference>
<dbReference type="AlphaFoldDB" id="W9J9X8"/>
<reference evidence="1" key="2">
    <citation type="submission" date="2012-06" db="EMBL/GenBank/DDBJ databases">
        <title>Annotation of the Genome Sequence of Fusarium oxysporum Fo47.</title>
        <authorList>
            <consortium name="The Broad Institute Genomics Platform"/>
            <person name="Ma L.-J."/>
            <person name="Corby-Kistler H."/>
            <person name="Broz K."/>
            <person name="Gale L.R."/>
            <person name="Jonkers W."/>
            <person name="O'Donnell K."/>
            <person name="Ploetz R."/>
            <person name="Steinberg C."/>
            <person name="Schwartz D.C."/>
            <person name="VanEtten H."/>
            <person name="Zhou S."/>
            <person name="Young S.K."/>
            <person name="Zeng Q."/>
            <person name="Gargeya S."/>
            <person name="Fitzgerald M."/>
            <person name="Abouelleil A."/>
            <person name="Alvarado L."/>
            <person name="Chapman S.B."/>
            <person name="Gainer-Dewar J."/>
            <person name="Goldberg J."/>
            <person name="Griggs A."/>
            <person name="Gujja S."/>
            <person name="Hansen M."/>
            <person name="Howarth C."/>
            <person name="Imamovic A."/>
            <person name="Ireland A."/>
            <person name="Larimer J."/>
            <person name="McCowan C."/>
            <person name="Murphy C."/>
            <person name="Pearson M."/>
            <person name="Poon T.W."/>
            <person name="Priest M."/>
            <person name="Roberts A."/>
            <person name="Saif S."/>
            <person name="Shea T."/>
            <person name="Sykes S."/>
            <person name="Wortman J."/>
            <person name="Nusbaum C."/>
            <person name="Birren B."/>
        </authorList>
    </citation>
    <scope>NUCLEOTIDE SEQUENCE</scope>
    <source>
        <strain evidence="1">Fo47</strain>
    </source>
</reference>
<dbReference type="InterPro" id="IPR023296">
    <property type="entry name" value="Glyco_hydro_beta-prop_sf"/>
</dbReference>
<dbReference type="HOGENOM" id="CLU_3068779_0_0_1"/>
<protein>
    <recommendedName>
        <fullName evidence="2">Arabinan endo-1,5-alpha-L-arabinosidase</fullName>
    </recommendedName>
</protein>
<evidence type="ECO:0008006" key="2">
    <source>
        <dbReference type="Google" id="ProtNLM"/>
    </source>
</evidence>
<sequence length="53" mass="5808">MAGHGQIRGPGHNAVFADNDADVLVYHYYDATSGDARIGINLLRYDNGWPVAY</sequence>